<evidence type="ECO:0000256" key="5">
    <source>
        <dbReference type="SAM" id="Phobius"/>
    </source>
</evidence>
<feature type="transmembrane region" description="Helical" evidence="5">
    <location>
        <begin position="113"/>
        <end position="131"/>
    </location>
</feature>
<dbReference type="PANTHER" id="PTHR22773">
    <property type="entry name" value="NADH DEHYDROGENASE"/>
    <property type="match status" value="1"/>
</dbReference>
<dbReference type="InterPro" id="IPR010096">
    <property type="entry name" value="NADH-Q_OxRdtase_suN/2"/>
</dbReference>
<evidence type="ECO:0000259" key="6">
    <source>
        <dbReference type="Pfam" id="PF00361"/>
    </source>
</evidence>
<dbReference type="InterPro" id="IPR001750">
    <property type="entry name" value="ND/Mrp_TM"/>
</dbReference>
<dbReference type="RefSeq" id="YP_009370758.1">
    <property type="nucleotide sequence ID" value="NC_034794.1"/>
</dbReference>
<dbReference type="Pfam" id="PF00361">
    <property type="entry name" value="Proton_antipo_M"/>
    <property type="match status" value="1"/>
</dbReference>
<evidence type="ECO:0000256" key="2">
    <source>
        <dbReference type="ARBA" id="ARBA00022692"/>
    </source>
</evidence>
<feature type="transmembrane region" description="Helical" evidence="5">
    <location>
        <begin position="83"/>
        <end position="106"/>
    </location>
</feature>
<evidence type="ECO:0000313" key="7">
    <source>
        <dbReference type="EMBL" id="AQL10455.1"/>
    </source>
</evidence>
<accession>A0A1W5QGT6</accession>
<comment type="subcellular location">
    <subcellularLocation>
        <location evidence="1">Membrane</location>
        <topology evidence="1">Multi-pass membrane protein</topology>
    </subcellularLocation>
</comment>
<feature type="transmembrane region" description="Helical" evidence="5">
    <location>
        <begin position="168"/>
        <end position="191"/>
    </location>
</feature>
<proteinExistence type="inferred from homology"/>
<dbReference type="GO" id="GO:0016020">
    <property type="term" value="C:membrane"/>
    <property type="evidence" value="ECO:0007669"/>
    <property type="project" value="UniProtKB-SubCell"/>
</dbReference>
<evidence type="ECO:0000256" key="4">
    <source>
        <dbReference type="ARBA" id="ARBA00023136"/>
    </source>
</evidence>
<keyword evidence="7" id="KW-0496">Mitochondrion</keyword>
<dbReference type="AlphaFoldDB" id="A0A1W5QGT6"/>
<evidence type="ECO:0000256" key="1">
    <source>
        <dbReference type="ARBA" id="ARBA00004141"/>
    </source>
</evidence>
<evidence type="ECO:0000256" key="3">
    <source>
        <dbReference type="ARBA" id="ARBA00022989"/>
    </source>
</evidence>
<organism evidence="7">
    <name type="scientific">Eukaryota sp. BB2</name>
    <dbReference type="NCBI Taxonomy" id="1949062"/>
    <lineage>
        <taxon>Eukaryota</taxon>
    </lineage>
</organism>
<feature type="transmembrane region" description="Helical" evidence="5">
    <location>
        <begin position="43"/>
        <end position="63"/>
    </location>
</feature>
<keyword evidence="3 5" id="KW-1133">Transmembrane helix</keyword>
<feature type="transmembrane region" description="Helical" evidence="5">
    <location>
        <begin position="223"/>
        <end position="245"/>
    </location>
</feature>
<keyword evidence="2 5" id="KW-0812">Transmembrane</keyword>
<dbReference type="GeneID" id="32888068"/>
<reference evidence="7" key="1">
    <citation type="journal article" date="2017" name="Genome Biol. Evol.">
        <title>Mitochondrial Genome Evolution and a Novel RNA Editing System in Deep-Branching Heteroloboseids.</title>
        <authorList>
            <person name="Yang J."/>
            <person name="Harding T."/>
            <person name="Kamikawa R."/>
            <person name="Simpson A.G.B."/>
            <person name="Roger A.J."/>
        </authorList>
    </citation>
    <scope>NUCLEOTIDE SEQUENCE</scope>
</reference>
<feature type="transmembrane region" description="Helical" evidence="5">
    <location>
        <begin position="291"/>
        <end position="313"/>
    </location>
</feature>
<feature type="transmembrane region" description="Helical" evidence="5">
    <location>
        <begin position="351"/>
        <end position="372"/>
    </location>
</feature>
<feature type="transmembrane region" description="Helical" evidence="5">
    <location>
        <begin position="432"/>
        <end position="453"/>
    </location>
</feature>
<feature type="transmembrane region" description="Helical" evidence="5">
    <location>
        <begin position="12"/>
        <end position="31"/>
    </location>
</feature>
<feature type="transmembrane region" description="Helical" evidence="5">
    <location>
        <begin position="473"/>
        <end position="498"/>
    </location>
</feature>
<feature type="transmembrane region" description="Helical" evidence="5">
    <location>
        <begin position="257"/>
        <end position="279"/>
    </location>
</feature>
<gene>
    <name evidence="7" type="primary">nad2</name>
</gene>
<feature type="transmembrane region" description="Helical" evidence="5">
    <location>
        <begin position="137"/>
        <end position="156"/>
    </location>
</feature>
<feature type="domain" description="NADH:quinone oxidoreductase/Mrp antiporter transmembrane" evidence="6">
    <location>
        <begin position="134"/>
        <end position="442"/>
    </location>
</feature>
<dbReference type="EMBL" id="KY379823">
    <property type="protein sequence ID" value="AQL10455.1"/>
    <property type="molecule type" value="Genomic_DNA"/>
</dbReference>
<geneLocation type="mitochondrion" evidence="7"/>
<sequence length="510" mass="60030">MTNYILSNQFDIILNNIYLFFNILVVLCFCLHFGTSTRHRFPIVYNQTSLFGCIMLLFTFLLTVNNPFGNQFLFYNIFVQNNFILFLQSTILLFSTIILVISNFYLKEEKYNLFEPIVLILISILAMMFLLNSFDLMAIYLCIELQSFCFYILAAIRRKNIYSIEAGLKYFILGSFSSSFLIFGFSFLYGFTGLTNIEDLINLYTQFQYLQQYALVVDSFDQLFVGTTLGAFFILTGLFFKIYAAPFHFWIIDIYQGAPTFMTAFFATIPNFVLLYVFLRILDLFYHTYHIWYYIVLFVGILSLVLGSIGAIYQRTIKRLIAYSSVTHMGYFLLFIALYLKQGLYTMQFLFVYLILYVITTLGIFTIILMLYKHKHSNATFIEYFMNFANLYKINPLLSWILSLFLFSVAGIPPLPGFFAKLFLFTSIMYPYFRMIVFFVTMILTIISCYYYLRIVKIIYFSSLSSWLFFKPVPYSSSILLILLTFSLLAFLCAPEYFQTPIYYYTLKFF</sequence>
<name>A0A1W5QGT6_9EUKA</name>
<dbReference type="HAMAP" id="MF_00445">
    <property type="entry name" value="NDH1_NuoN_1"/>
    <property type="match status" value="1"/>
</dbReference>
<dbReference type="NCBIfam" id="TIGR01770">
    <property type="entry name" value="NDH_I_N"/>
    <property type="match status" value="1"/>
</dbReference>
<keyword evidence="4 5" id="KW-0472">Membrane</keyword>
<dbReference type="GO" id="GO:0042773">
    <property type="term" value="P:ATP synthesis coupled electron transport"/>
    <property type="evidence" value="ECO:0007669"/>
    <property type="project" value="InterPro"/>
</dbReference>
<protein>
    <submittedName>
        <fullName evidence="7">NADH dehydrogenase subunit 2</fullName>
    </submittedName>
</protein>
<feature type="transmembrane region" description="Helical" evidence="5">
    <location>
        <begin position="320"/>
        <end position="339"/>
    </location>
</feature>
<dbReference type="GO" id="GO:0008137">
    <property type="term" value="F:NADH dehydrogenase (ubiquinone) activity"/>
    <property type="evidence" value="ECO:0007669"/>
    <property type="project" value="InterPro"/>
</dbReference>
<feature type="transmembrane region" description="Helical" evidence="5">
    <location>
        <begin position="392"/>
        <end position="412"/>
    </location>
</feature>